<dbReference type="RefSeq" id="WP_138217167.1">
    <property type="nucleotide sequence ID" value="NZ_VASG01000014.1"/>
</dbReference>
<feature type="compositionally biased region" description="Low complexity" evidence="1">
    <location>
        <begin position="44"/>
        <end position="79"/>
    </location>
</feature>
<protein>
    <submittedName>
        <fullName evidence="2">Uncharacterized protein</fullName>
    </submittedName>
</protein>
<evidence type="ECO:0000313" key="3">
    <source>
        <dbReference type="Proteomes" id="UP000307510"/>
    </source>
</evidence>
<sequence>MTTTNQQNEFIQSLDGDLNPQQAAQLLEMGLQGETGTQLPELVAQPGAAAEAGGTGQTASEAGAAGTNSESAATAAEAAPTAAAPGTAAAPAAVADADLNVDNAVILAKDGKHTIPYERLVEARKGEQQWKAAAEAAQAQLADLQADAKARAAAGEAPTKVDNQVAVAQAAMDAGIDPGIFGDFSEEDLAKGIAKLVDQRLEAQLAPRVNKALEPIQAKYASDAEAQHFNAIYQAHPDADSIFESKELADWVASQPSFVRDSCQQVLKDGTANQVVELIDRFKQDTGAAQQDATAASQSSEEELKAAAKKVIDSAKPPVPASLTDFPGGRAGGLTREEQMADMDGPSLLEAMQKMSPEQIEQTLNRLV</sequence>
<accession>A0A5R8ZRH3</accession>
<gene>
    <name evidence="2" type="ORF">FEA48_30715</name>
</gene>
<proteinExistence type="predicted"/>
<dbReference type="AlphaFoldDB" id="A0A5R8ZRH3"/>
<dbReference type="EMBL" id="VASG01000014">
    <property type="protein sequence ID" value="TLP68228.1"/>
    <property type="molecule type" value="Genomic_DNA"/>
</dbReference>
<reference evidence="2 3" key="1">
    <citation type="submission" date="2019-05" db="EMBL/GenBank/DDBJ databases">
        <authorList>
            <person name="Moore K."/>
            <person name="O'Neill P."/>
            <person name="Farbos A."/>
            <person name="Studholme D.J."/>
        </authorList>
    </citation>
    <scope>NUCLEOTIDE SEQUENCE [LARGE SCALE GENOMIC DNA]</scope>
    <source>
        <strain evidence="2 3">DSM 9128</strain>
    </source>
</reference>
<feature type="region of interest" description="Disordered" evidence="1">
    <location>
        <begin position="37"/>
        <end position="79"/>
    </location>
</feature>
<comment type="caution">
    <text evidence="2">The sequence shown here is derived from an EMBL/GenBank/DDBJ whole genome shotgun (WGS) entry which is preliminary data.</text>
</comment>
<name>A0A5R8ZRH3_PSENT</name>
<evidence type="ECO:0000256" key="1">
    <source>
        <dbReference type="SAM" id="MobiDB-lite"/>
    </source>
</evidence>
<feature type="region of interest" description="Disordered" evidence="1">
    <location>
        <begin position="312"/>
        <end position="339"/>
    </location>
</feature>
<dbReference type="Proteomes" id="UP000307510">
    <property type="component" value="Unassembled WGS sequence"/>
</dbReference>
<reference evidence="3" key="2">
    <citation type="submission" date="2019-06" db="EMBL/GenBank/DDBJ databases">
        <title>AzeR, a transcriptional regulator that responds to azelaic acid in Pseudomonas nitroreducens.</title>
        <authorList>
            <person name="Bez C."/>
            <person name="Javvadi S.G."/>
            <person name="Bertani I."/>
            <person name="Devescovi G."/>
            <person name="Studholme D.J."/>
            <person name="Geller A."/>
            <person name="Levy A."/>
            <person name="Venturi V."/>
        </authorList>
    </citation>
    <scope>NUCLEOTIDE SEQUENCE [LARGE SCALE GENOMIC DNA]</scope>
    <source>
        <strain evidence="3">DSM 9128</strain>
    </source>
</reference>
<organism evidence="2 3">
    <name type="scientific">Pseudomonas nitroreducens</name>
    <dbReference type="NCBI Taxonomy" id="46680"/>
    <lineage>
        <taxon>Bacteria</taxon>
        <taxon>Pseudomonadati</taxon>
        <taxon>Pseudomonadota</taxon>
        <taxon>Gammaproteobacteria</taxon>
        <taxon>Pseudomonadales</taxon>
        <taxon>Pseudomonadaceae</taxon>
        <taxon>Pseudomonas</taxon>
    </lineage>
</organism>
<evidence type="ECO:0000313" key="2">
    <source>
        <dbReference type="EMBL" id="TLP68228.1"/>
    </source>
</evidence>